<gene>
    <name evidence="2" type="ORF">SGFS_075720</name>
</gene>
<protein>
    <recommendedName>
        <fullName evidence="4">Plasmid mobilization relaxosome protein MobC</fullName>
    </recommendedName>
</protein>
<accession>A0ABN5VRY7</accession>
<keyword evidence="3" id="KW-1185">Reference proteome</keyword>
<evidence type="ECO:0000313" key="2">
    <source>
        <dbReference type="EMBL" id="BBC36278.1"/>
    </source>
</evidence>
<feature type="compositionally biased region" description="Polar residues" evidence="1">
    <location>
        <begin position="19"/>
        <end position="31"/>
    </location>
</feature>
<sequence>MHDRHHEDPTRHERHEKPTSPTAPASCTGSNAPGIPAPGVAGTARRQGAPDRQAATEGGPQPGGDWRAESLAKRRQRPRQPKSRKRLHQPSCRMNDAEFKRFADAAAHCQMSNAAFLAYAVDKAARDLTRTAAEIATEREVIDELFAARRHLGRIHGLFNQVAKALNSGADAPHLDASAEAVRSAARRMEAAADALLAHRDGGVPA</sequence>
<name>A0ABN5VRY7_9ACTN</name>
<proteinExistence type="predicted"/>
<reference evidence="2 3" key="1">
    <citation type="journal article" date="2010" name="ChemBioChem">
        <title>Cloning and characterization of the biosynthetic gene cluster of 16-membered macrolide antibiotic FD-891: involvement of a dual functional cytochrome P450 monooxygenase catalyzing epoxidation and hydroxylation.</title>
        <authorList>
            <person name="Kudo F."/>
            <person name="Motegi A."/>
            <person name="Mizoue K."/>
            <person name="Eguchi T."/>
        </authorList>
    </citation>
    <scope>NUCLEOTIDE SEQUENCE [LARGE SCALE GENOMIC DNA]</scope>
    <source>
        <strain evidence="2 3">A-8890</strain>
    </source>
</reference>
<evidence type="ECO:0008006" key="4">
    <source>
        <dbReference type="Google" id="ProtNLM"/>
    </source>
</evidence>
<feature type="compositionally biased region" description="Basic and acidic residues" evidence="1">
    <location>
        <begin position="1"/>
        <end position="18"/>
    </location>
</feature>
<organism evidence="2 3">
    <name type="scientific">Streptomyces graminofaciens</name>
    <dbReference type="NCBI Taxonomy" id="68212"/>
    <lineage>
        <taxon>Bacteria</taxon>
        <taxon>Bacillati</taxon>
        <taxon>Actinomycetota</taxon>
        <taxon>Actinomycetes</taxon>
        <taxon>Kitasatosporales</taxon>
        <taxon>Streptomycetaceae</taxon>
        <taxon>Streptomyces</taxon>
    </lineage>
</organism>
<reference evidence="2 3" key="2">
    <citation type="journal article" date="2023" name="ChemBioChem">
        <title>Acyltransferase Domain Exchange between Two Independent Type I Polyketide Synthases in the Same Producer Strain of Macrolide Antibiotics.</title>
        <authorList>
            <person name="Kudo F."/>
            <person name="Kishikawa K."/>
            <person name="Tsuboi K."/>
            <person name="Kido T."/>
            <person name="Usui T."/>
            <person name="Hashimoto J."/>
            <person name="Shin-Ya K."/>
            <person name="Miyanaga A."/>
            <person name="Eguchi T."/>
        </authorList>
    </citation>
    <scope>NUCLEOTIDE SEQUENCE [LARGE SCALE GENOMIC DNA]</scope>
    <source>
        <strain evidence="2 3">A-8890</strain>
    </source>
</reference>
<dbReference type="EMBL" id="AP018448">
    <property type="protein sequence ID" value="BBC36278.1"/>
    <property type="molecule type" value="Genomic_DNA"/>
</dbReference>
<feature type="compositionally biased region" description="Basic residues" evidence="1">
    <location>
        <begin position="73"/>
        <end position="88"/>
    </location>
</feature>
<feature type="region of interest" description="Disordered" evidence="1">
    <location>
        <begin position="1"/>
        <end position="92"/>
    </location>
</feature>
<evidence type="ECO:0000256" key="1">
    <source>
        <dbReference type="SAM" id="MobiDB-lite"/>
    </source>
</evidence>
<evidence type="ECO:0000313" key="3">
    <source>
        <dbReference type="Proteomes" id="UP001321542"/>
    </source>
</evidence>
<dbReference type="Proteomes" id="UP001321542">
    <property type="component" value="Chromosome"/>
</dbReference>